<dbReference type="Proteomes" id="UP001165041">
    <property type="component" value="Unassembled WGS sequence"/>
</dbReference>
<protein>
    <submittedName>
        <fullName evidence="7">TetR family transcriptional regulator</fullName>
    </submittedName>
</protein>
<dbReference type="PROSITE" id="PS01081">
    <property type="entry name" value="HTH_TETR_1"/>
    <property type="match status" value="2"/>
</dbReference>
<evidence type="ECO:0000313" key="8">
    <source>
        <dbReference type="Proteomes" id="UP001165041"/>
    </source>
</evidence>
<reference evidence="7" key="1">
    <citation type="submission" date="2023-02" db="EMBL/GenBank/DDBJ databases">
        <title>Kitasatospora phosalacinea NBRC 14627.</title>
        <authorList>
            <person name="Ichikawa N."/>
            <person name="Sato H."/>
            <person name="Tonouchi N."/>
        </authorList>
    </citation>
    <scope>NUCLEOTIDE SEQUENCE</scope>
    <source>
        <strain evidence="7">NBRC 14627</strain>
    </source>
</reference>
<feature type="domain" description="HTH tetR-type" evidence="6">
    <location>
        <begin position="198"/>
        <end position="258"/>
    </location>
</feature>
<dbReference type="EMBL" id="BSSA01000006">
    <property type="protein sequence ID" value="GLW70049.1"/>
    <property type="molecule type" value="Genomic_DNA"/>
</dbReference>
<name>A0A9W6Q558_9ACTN</name>
<dbReference type="InterPro" id="IPR009057">
    <property type="entry name" value="Homeodomain-like_sf"/>
</dbReference>
<dbReference type="SUPFAM" id="SSF46689">
    <property type="entry name" value="Homeodomain-like"/>
    <property type="match status" value="2"/>
</dbReference>
<feature type="DNA-binding region" description="H-T-H motif" evidence="4">
    <location>
        <begin position="221"/>
        <end position="240"/>
    </location>
</feature>
<dbReference type="PROSITE" id="PS50977">
    <property type="entry name" value="HTH_TETR_2"/>
    <property type="match status" value="2"/>
</dbReference>
<dbReference type="AlphaFoldDB" id="A0A9W6Q558"/>
<dbReference type="Pfam" id="PF00440">
    <property type="entry name" value="TetR_N"/>
    <property type="match status" value="2"/>
</dbReference>
<proteinExistence type="predicted"/>
<dbReference type="PRINTS" id="PR00455">
    <property type="entry name" value="HTHTETR"/>
</dbReference>
<keyword evidence="1" id="KW-0805">Transcription regulation</keyword>
<sequence>MVQRRPVVRRPPGRRARILAVAAARFHRDGYHRVSMAEIAAEVGITAPALYRHFRNKSELLLRAVESGLHAVCAATASGGAVELAELALERREFGTLWQRDARLLPPGQRAVLRRQLRAAVRESAGEEGELARWAVLSAYGSLSHHGVVLPRRRYLELLGGMRERLLAVREFGAAVVPGRSGSPGPPGPPGPSVSEGVGRRDALVAAATRLFHRRGFDNVSMEQLGAAVGIAGPSVYKHFGTKSALLAAVLDRGREQLRREVLPVLAAGPAPAVAAFAAFAWRERDYLGVMLSETERLAPGERRAAVDFRREFLRAWVEHTSMPGEPSAEARVRVHAMIAVAIDTARSGAGTPAAVAAYAAAALGGVVREG</sequence>
<dbReference type="RefSeq" id="WP_285735895.1">
    <property type="nucleotide sequence ID" value="NZ_BSSA01000006.1"/>
</dbReference>
<dbReference type="PANTHER" id="PTHR30055:SF234">
    <property type="entry name" value="HTH-TYPE TRANSCRIPTIONAL REGULATOR BETI"/>
    <property type="match status" value="1"/>
</dbReference>
<dbReference type="Gene3D" id="1.10.10.60">
    <property type="entry name" value="Homeodomain-like"/>
    <property type="match status" value="1"/>
</dbReference>
<dbReference type="PANTHER" id="PTHR30055">
    <property type="entry name" value="HTH-TYPE TRANSCRIPTIONAL REGULATOR RUTR"/>
    <property type="match status" value="1"/>
</dbReference>
<dbReference type="Gene3D" id="1.10.357.10">
    <property type="entry name" value="Tetracycline Repressor, domain 2"/>
    <property type="match status" value="2"/>
</dbReference>
<dbReference type="InterPro" id="IPR001647">
    <property type="entry name" value="HTH_TetR"/>
</dbReference>
<feature type="DNA-binding region" description="H-T-H motif" evidence="4">
    <location>
        <begin position="35"/>
        <end position="54"/>
    </location>
</feature>
<evidence type="ECO:0000259" key="6">
    <source>
        <dbReference type="PROSITE" id="PS50977"/>
    </source>
</evidence>
<dbReference type="GO" id="GO:0000976">
    <property type="term" value="F:transcription cis-regulatory region binding"/>
    <property type="evidence" value="ECO:0007669"/>
    <property type="project" value="TreeGrafter"/>
</dbReference>
<dbReference type="InterPro" id="IPR050109">
    <property type="entry name" value="HTH-type_TetR-like_transc_reg"/>
</dbReference>
<dbReference type="InterPro" id="IPR023772">
    <property type="entry name" value="DNA-bd_HTH_TetR-type_CS"/>
</dbReference>
<evidence type="ECO:0000256" key="5">
    <source>
        <dbReference type="SAM" id="MobiDB-lite"/>
    </source>
</evidence>
<dbReference type="GO" id="GO:0003700">
    <property type="term" value="F:DNA-binding transcription factor activity"/>
    <property type="evidence" value="ECO:0007669"/>
    <property type="project" value="TreeGrafter"/>
</dbReference>
<keyword evidence="2 4" id="KW-0238">DNA-binding</keyword>
<evidence type="ECO:0000256" key="1">
    <source>
        <dbReference type="ARBA" id="ARBA00023015"/>
    </source>
</evidence>
<comment type="caution">
    <text evidence="7">The sequence shown here is derived from an EMBL/GenBank/DDBJ whole genome shotgun (WGS) entry which is preliminary data.</text>
</comment>
<evidence type="ECO:0000256" key="4">
    <source>
        <dbReference type="PROSITE-ProRule" id="PRU00335"/>
    </source>
</evidence>
<evidence type="ECO:0000256" key="2">
    <source>
        <dbReference type="ARBA" id="ARBA00023125"/>
    </source>
</evidence>
<evidence type="ECO:0000256" key="3">
    <source>
        <dbReference type="ARBA" id="ARBA00023163"/>
    </source>
</evidence>
<accession>A0A9W6Q558</accession>
<organism evidence="7 8">
    <name type="scientific">Kitasatospora phosalacinea</name>
    <dbReference type="NCBI Taxonomy" id="2065"/>
    <lineage>
        <taxon>Bacteria</taxon>
        <taxon>Bacillati</taxon>
        <taxon>Actinomycetota</taxon>
        <taxon>Actinomycetes</taxon>
        <taxon>Kitasatosporales</taxon>
        <taxon>Streptomycetaceae</taxon>
        <taxon>Kitasatospora</taxon>
    </lineage>
</organism>
<feature type="domain" description="HTH tetR-type" evidence="6">
    <location>
        <begin position="12"/>
        <end position="72"/>
    </location>
</feature>
<evidence type="ECO:0000313" key="7">
    <source>
        <dbReference type="EMBL" id="GLW70049.1"/>
    </source>
</evidence>
<gene>
    <name evidence="7" type="ORF">Kpho02_23480</name>
</gene>
<keyword evidence="3" id="KW-0804">Transcription</keyword>
<feature type="region of interest" description="Disordered" evidence="5">
    <location>
        <begin position="178"/>
        <end position="197"/>
    </location>
</feature>